<dbReference type="CDD" id="cd00377">
    <property type="entry name" value="ICL_PEPM"/>
    <property type="match status" value="1"/>
</dbReference>
<organism evidence="6 7">
    <name type="scientific">Sphingomonas naphthae</name>
    <dbReference type="NCBI Taxonomy" id="1813468"/>
    <lineage>
        <taxon>Bacteria</taxon>
        <taxon>Pseudomonadati</taxon>
        <taxon>Pseudomonadota</taxon>
        <taxon>Alphaproteobacteria</taxon>
        <taxon>Sphingomonadales</taxon>
        <taxon>Sphingomonadaceae</taxon>
        <taxon>Sphingomonas</taxon>
    </lineage>
</organism>
<dbReference type="InterPro" id="IPR006254">
    <property type="entry name" value="Isocitrate_lyase"/>
</dbReference>
<evidence type="ECO:0000256" key="1">
    <source>
        <dbReference type="ARBA" id="ARBA00017446"/>
    </source>
</evidence>
<evidence type="ECO:0000256" key="3">
    <source>
        <dbReference type="ARBA" id="ARBA00023531"/>
    </source>
</evidence>
<name>A0ABY7TQT0_9SPHN</name>
<evidence type="ECO:0000313" key="7">
    <source>
        <dbReference type="Proteomes" id="UP001220395"/>
    </source>
</evidence>
<dbReference type="GO" id="GO:0004451">
    <property type="term" value="F:isocitrate lyase activity"/>
    <property type="evidence" value="ECO:0007669"/>
    <property type="project" value="UniProtKB-EC"/>
</dbReference>
<evidence type="ECO:0000256" key="5">
    <source>
        <dbReference type="ARBA" id="ARBA00031921"/>
    </source>
</evidence>
<gene>
    <name evidence="6" type="ORF">PQ455_05725</name>
</gene>
<dbReference type="InterPro" id="IPR039556">
    <property type="entry name" value="ICL/PEPM"/>
</dbReference>
<keyword evidence="2 6" id="KW-0456">Lyase</keyword>
<dbReference type="EMBL" id="CP117411">
    <property type="protein sequence ID" value="WCT74725.1"/>
    <property type="molecule type" value="Genomic_DNA"/>
</dbReference>
<dbReference type="InterPro" id="IPR040442">
    <property type="entry name" value="Pyrv_kinase-like_dom_sf"/>
</dbReference>
<dbReference type="PIRSF" id="PIRSF001362">
    <property type="entry name" value="Isocit_lyase"/>
    <property type="match status" value="1"/>
</dbReference>
<evidence type="ECO:0000256" key="2">
    <source>
        <dbReference type="ARBA" id="ARBA00023239"/>
    </source>
</evidence>
<dbReference type="NCBIfam" id="NF005074">
    <property type="entry name" value="PRK06498.1"/>
    <property type="match status" value="1"/>
</dbReference>
<dbReference type="PANTHER" id="PTHR21631">
    <property type="entry name" value="ISOCITRATE LYASE/MALATE SYNTHASE"/>
    <property type="match status" value="1"/>
</dbReference>
<dbReference type="InterPro" id="IPR015813">
    <property type="entry name" value="Pyrv/PenolPyrv_kinase-like_dom"/>
</dbReference>
<dbReference type="RefSeq" id="WP_273690028.1">
    <property type="nucleotide sequence ID" value="NZ_CP117411.1"/>
</dbReference>
<reference evidence="6 7" key="1">
    <citation type="submission" date="2023-02" db="EMBL/GenBank/DDBJ databases">
        <title>Genome sequence of Sphingomonas naphthae.</title>
        <authorList>
            <person name="Kim S."/>
            <person name="Heo J."/>
            <person name="Kwon S.-W."/>
        </authorList>
    </citation>
    <scope>NUCLEOTIDE SEQUENCE [LARGE SCALE GENOMIC DNA]</scope>
    <source>
        <strain evidence="6 7">KACC 18716</strain>
    </source>
</reference>
<sequence length="531" mass="59286">MTYQDTITQTNQLIQSYNGTWDGIDAEAVARMRLQNRFRTGLDIARYTAAIMRRDMAAYDADPANYTQSLGCWHGFIGQQKMISIKKHFGSTERRYLYLSGWMIAALRSEFGPLPDQSMHEKTSVPALIEELYTFLRQADARELGMMFREIDKARESGNEVEAQRLIHAVENYQTHVVPIIADIDAGFGNAEATYLLAKKMIEAGACALQIENQVSDEKQCGHQDGKVTVPHEDFLAKVRACRYAFLELGVEDGIVVTRTDSLGAGLTKQIAFSKEPGDLGDQYNAFLDCEEVTDISSVNGDVVINRDGKLMKPKRLPSNLYQFRAGSGEDRCVLDCITSLQHGADLLWIETEKPHIEQIAGMVDRIREVIPNAKLVYNNSPSFNWTLNFRQQVFDAWTAAGKDVTAYDRARLMSVDYDGTELADEADERIRTFQKDAAARAGIFHHLITLPTYHTAALSTDNLAKQYFGEAGMLGYVKGVQRKEIREGIACVKHQNMSGSDIGDDHKEYFAGEAALKAGGAHNTMNQFAA</sequence>
<accession>A0ABY7TQT0</accession>
<dbReference type="SUPFAM" id="SSF51621">
    <property type="entry name" value="Phosphoenolpyruvate/pyruvate domain"/>
    <property type="match status" value="1"/>
</dbReference>
<protein>
    <recommendedName>
        <fullName evidence="1">Isocitrate lyase</fullName>
    </recommendedName>
    <alternativeName>
        <fullName evidence="4">Isocitrase</fullName>
    </alternativeName>
    <alternativeName>
        <fullName evidence="5">Isocitratase</fullName>
    </alternativeName>
</protein>
<dbReference type="Gene3D" id="3.20.20.60">
    <property type="entry name" value="Phosphoenolpyruvate-binding domains"/>
    <property type="match status" value="1"/>
</dbReference>
<evidence type="ECO:0000313" key="6">
    <source>
        <dbReference type="EMBL" id="WCT74725.1"/>
    </source>
</evidence>
<keyword evidence="7" id="KW-1185">Reference proteome</keyword>
<dbReference type="Pfam" id="PF00463">
    <property type="entry name" value="ICL"/>
    <property type="match status" value="3"/>
</dbReference>
<evidence type="ECO:0000256" key="4">
    <source>
        <dbReference type="ARBA" id="ARBA00031022"/>
    </source>
</evidence>
<dbReference type="Proteomes" id="UP001220395">
    <property type="component" value="Chromosome"/>
</dbReference>
<proteinExistence type="predicted"/>
<comment type="catalytic activity">
    <reaction evidence="3">
        <text>D-threo-isocitrate = glyoxylate + succinate</text>
        <dbReference type="Rhea" id="RHEA:13245"/>
        <dbReference type="ChEBI" id="CHEBI:15562"/>
        <dbReference type="ChEBI" id="CHEBI:30031"/>
        <dbReference type="ChEBI" id="CHEBI:36655"/>
        <dbReference type="EC" id="4.1.3.1"/>
    </reaction>
</comment>
<dbReference type="PANTHER" id="PTHR21631:SF3">
    <property type="entry name" value="BIFUNCTIONAL GLYOXYLATE CYCLE PROTEIN"/>
    <property type="match status" value="1"/>
</dbReference>